<dbReference type="PANTHER" id="PTHR21110">
    <property type="entry name" value="PHOSPHOPENTOMUTASE"/>
    <property type="match status" value="1"/>
</dbReference>
<dbReference type="SUPFAM" id="SSF53649">
    <property type="entry name" value="Alkaline phosphatase-like"/>
    <property type="match status" value="1"/>
</dbReference>
<dbReference type="InterPro" id="IPR017850">
    <property type="entry name" value="Alkaline_phosphatase_core_sf"/>
</dbReference>
<dbReference type="InterPro" id="IPR010045">
    <property type="entry name" value="DeoB"/>
</dbReference>
<comment type="similarity">
    <text evidence="1">Belongs to the phosphopentomutase family.</text>
</comment>
<dbReference type="AlphaFoldDB" id="A0A7S8E5V2"/>
<reference evidence="5 6" key="1">
    <citation type="submission" date="2020-02" db="EMBL/GenBank/DDBJ databases">
        <authorList>
            <person name="Zheng R.K."/>
            <person name="Sun C.M."/>
        </authorList>
    </citation>
    <scope>NUCLEOTIDE SEQUENCE [LARGE SCALE GENOMIC DNA]</scope>
    <source>
        <strain evidence="6">rifampicinis</strain>
    </source>
</reference>
<dbReference type="PANTHER" id="PTHR21110:SF0">
    <property type="entry name" value="PHOSPHOPENTOMUTASE"/>
    <property type="match status" value="1"/>
</dbReference>
<dbReference type="RefSeq" id="WP_195168933.1">
    <property type="nucleotide sequence ID" value="NZ_CP062983.1"/>
</dbReference>
<dbReference type="GO" id="GO:0000287">
    <property type="term" value="F:magnesium ion binding"/>
    <property type="evidence" value="ECO:0007669"/>
    <property type="project" value="InterPro"/>
</dbReference>
<proteinExistence type="inferred from homology"/>
<evidence type="ECO:0000313" key="6">
    <source>
        <dbReference type="Proteomes" id="UP000594468"/>
    </source>
</evidence>
<dbReference type="InterPro" id="IPR006124">
    <property type="entry name" value="Metalloenzyme"/>
</dbReference>
<evidence type="ECO:0000256" key="1">
    <source>
        <dbReference type="ARBA" id="ARBA00010373"/>
    </source>
</evidence>
<evidence type="ECO:0000313" key="5">
    <source>
        <dbReference type="EMBL" id="QPC80858.1"/>
    </source>
</evidence>
<dbReference type="KEGG" id="pmet:G4Y79_14195"/>
<evidence type="ECO:0000256" key="2">
    <source>
        <dbReference type="ARBA" id="ARBA00022723"/>
    </source>
</evidence>
<dbReference type="EMBL" id="CP062983">
    <property type="protein sequence ID" value="QPC80858.1"/>
    <property type="molecule type" value="Genomic_DNA"/>
</dbReference>
<dbReference type="Gene3D" id="3.40.720.10">
    <property type="entry name" value="Alkaline Phosphatase, subunit A"/>
    <property type="match status" value="1"/>
</dbReference>
<name>A0A7S8E5V2_9CHLR</name>
<keyword evidence="6" id="KW-1185">Reference proteome</keyword>
<evidence type="ECO:0000259" key="4">
    <source>
        <dbReference type="Pfam" id="PF01676"/>
    </source>
</evidence>
<dbReference type="GO" id="GO:0043094">
    <property type="term" value="P:metabolic compound salvage"/>
    <property type="evidence" value="ECO:0007669"/>
    <property type="project" value="InterPro"/>
</dbReference>
<keyword evidence="2" id="KW-0479">Metal-binding</keyword>
<dbReference type="Pfam" id="PF01676">
    <property type="entry name" value="Metalloenzyme"/>
    <property type="match status" value="1"/>
</dbReference>
<sequence>MRILLLFLDGIGLGEDNSTTNPFAVADMPTLTQLTNGHRWLKGIGVQQNGVSSFIPTDPRLGVPGRPQSGTSQAVILTGENIPAQIGRHYGPKPNAETRAILAENNLFKMLRAAGKKTSLLDGYPPSLLKSIERGKTLPSSIQQAARESGQSLFTDEDVRQENALTAEYTGDEWHDHLHITDVPRYTPYEAGRQLVALARQYDFSMHSHWITDYVGHRGPFEYGVALLERFDGVMHGIVDHWDPQEGLVIITSDHGNMELIGDRHHTENDVPTLIYGARHQDFAEGYSDLTHITPRVLRLLTE</sequence>
<dbReference type="GO" id="GO:0008973">
    <property type="term" value="F:phosphopentomutase activity"/>
    <property type="evidence" value="ECO:0007669"/>
    <property type="project" value="InterPro"/>
</dbReference>
<organism evidence="5 6">
    <name type="scientific">Phototrophicus methaneseepsis</name>
    <dbReference type="NCBI Taxonomy" id="2710758"/>
    <lineage>
        <taxon>Bacteria</taxon>
        <taxon>Bacillati</taxon>
        <taxon>Chloroflexota</taxon>
        <taxon>Candidatus Thermofontia</taxon>
        <taxon>Phototrophicales</taxon>
        <taxon>Phototrophicaceae</taxon>
        <taxon>Phototrophicus</taxon>
    </lineage>
</organism>
<gene>
    <name evidence="5" type="ORF">G4Y79_14195</name>
</gene>
<accession>A0A7S8E5V2</accession>
<dbReference type="Proteomes" id="UP000594468">
    <property type="component" value="Chromosome"/>
</dbReference>
<keyword evidence="3" id="KW-0464">Manganese</keyword>
<evidence type="ECO:0000256" key="3">
    <source>
        <dbReference type="ARBA" id="ARBA00023211"/>
    </source>
</evidence>
<dbReference type="GO" id="GO:0009117">
    <property type="term" value="P:nucleotide metabolic process"/>
    <property type="evidence" value="ECO:0007669"/>
    <property type="project" value="InterPro"/>
</dbReference>
<feature type="domain" description="Metalloenzyme" evidence="4">
    <location>
        <begin position="198"/>
        <end position="299"/>
    </location>
</feature>
<dbReference type="GO" id="GO:0005829">
    <property type="term" value="C:cytosol"/>
    <property type="evidence" value="ECO:0007669"/>
    <property type="project" value="TreeGrafter"/>
</dbReference>
<protein>
    <recommendedName>
        <fullName evidence="4">Metalloenzyme domain-containing protein</fullName>
    </recommendedName>
</protein>